<organism evidence="2 3">
    <name type="scientific">Phytophthora rubi</name>
    <dbReference type="NCBI Taxonomy" id="129364"/>
    <lineage>
        <taxon>Eukaryota</taxon>
        <taxon>Sar</taxon>
        <taxon>Stramenopiles</taxon>
        <taxon>Oomycota</taxon>
        <taxon>Peronosporomycetes</taxon>
        <taxon>Peronosporales</taxon>
        <taxon>Peronosporaceae</taxon>
        <taxon>Phytophthora</taxon>
    </lineage>
</organism>
<dbReference type="Proteomes" id="UP000434957">
    <property type="component" value="Unassembled WGS sequence"/>
</dbReference>
<protein>
    <submittedName>
        <fullName evidence="2">Uncharacterized protein</fullName>
    </submittedName>
</protein>
<comment type="caution">
    <text evidence="2">The sequence shown here is derived from an EMBL/GenBank/DDBJ whole genome shotgun (WGS) entry which is preliminary data.</text>
</comment>
<gene>
    <name evidence="2" type="ORF">PR003_g2149</name>
</gene>
<dbReference type="InterPro" id="IPR043502">
    <property type="entry name" value="DNA/RNA_pol_sf"/>
</dbReference>
<feature type="region of interest" description="Disordered" evidence="1">
    <location>
        <begin position="65"/>
        <end position="148"/>
    </location>
</feature>
<evidence type="ECO:0000256" key="1">
    <source>
        <dbReference type="SAM" id="MobiDB-lite"/>
    </source>
</evidence>
<evidence type="ECO:0000313" key="2">
    <source>
        <dbReference type="EMBL" id="KAE9356792.1"/>
    </source>
</evidence>
<name>A0A6A4FZ78_9STRA</name>
<accession>A0A6A4FZ78</accession>
<keyword evidence="3" id="KW-1185">Reference proteome</keyword>
<dbReference type="EMBL" id="QXFT01000065">
    <property type="protein sequence ID" value="KAE9356792.1"/>
    <property type="molecule type" value="Genomic_DNA"/>
</dbReference>
<sequence>MFGDRMKLRCKILLDNRVPQVLRDDVQRYIQYERRSAKKNDFELFRIIKERARTQHKFHVLKMVYKQKPDKGSDRNPPVKDVKSHQEREQRSGSSYEKPRANASLSVTKDQRPARCLHNGDAHWRRDCPTTSEDDRRRSLEKVRSQREGARLWTKTVRNHRRRSPTGEVPVNGMMTAPYCSDSGSDRSVIPKNLVDKLIELGSEVKLTLLPGPIVVTVAGGGHVEWAHEVVVDLQLQSAWALCMSQVSHVWSCVVTTAHSSLKWPQQTHMMAWLEIMLAAVLREGFDPSRYEELRQLVVEYRGIFALDVGIDPPARLVPLVVTLKADADPFRAKLHNYAPVQREFLRTELQYLETLGYIRKNNHSGGHGQAWVQGVSYDD</sequence>
<reference evidence="2 3" key="1">
    <citation type="submission" date="2018-08" db="EMBL/GenBank/DDBJ databases">
        <title>Genomic investigation of the strawberry pathogen Phytophthora fragariae indicates pathogenicity is determined by transcriptional variation in three key races.</title>
        <authorList>
            <person name="Adams T.M."/>
            <person name="Armitage A.D."/>
            <person name="Sobczyk M.K."/>
            <person name="Bates H.J."/>
            <person name="Dunwell J.M."/>
            <person name="Nellist C.F."/>
            <person name="Harrison R.J."/>
        </authorList>
    </citation>
    <scope>NUCLEOTIDE SEQUENCE [LARGE SCALE GENOMIC DNA]</scope>
    <source>
        <strain evidence="2 3">SCRP333</strain>
    </source>
</reference>
<proteinExistence type="predicted"/>
<dbReference type="AlphaFoldDB" id="A0A6A4FZ78"/>
<feature type="compositionally biased region" description="Basic and acidic residues" evidence="1">
    <location>
        <begin position="109"/>
        <end position="148"/>
    </location>
</feature>
<dbReference type="SUPFAM" id="SSF56672">
    <property type="entry name" value="DNA/RNA polymerases"/>
    <property type="match status" value="1"/>
</dbReference>
<evidence type="ECO:0000313" key="3">
    <source>
        <dbReference type="Proteomes" id="UP000434957"/>
    </source>
</evidence>
<feature type="compositionally biased region" description="Basic and acidic residues" evidence="1">
    <location>
        <begin position="67"/>
        <end position="91"/>
    </location>
</feature>